<evidence type="ECO:0000256" key="2">
    <source>
        <dbReference type="ARBA" id="ARBA00023136"/>
    </source>
</evidence>
<dbReference type="AlphaFoldDB" id="A0A4C1SE64"/>
<protein>
    <recommendedName>
        <fullName evidence="4">Vacuolar sorting protein 39/Transforming growth factor beta receptor-associated domain-containing protein</fullName>
    </recommendedName>
</protein>
<keyword evidence="2" id="KW-0472">Membrane</keyword>
<accession>A0A4C1SE64</accession>
<comment type="subcellular location">
    <subcellularLocation>
        <location evidence="1">Endomembrane system</location>
        <topology evidence="1">Peripheral membrane protein</topology>
    </subcellularLocation>
</comment>
<reference evidence="5 6" key="1">
    <citation type="journal article" date="2019" name="Commun. Biol.">
        <title>The bagworm genome reveals a unique fibroin gene that provides high tensile strength.</title>
        <authorList>
            <person name="Kono N."/>
            <person name="Nakamura H."/>
            <person name="Ohtoshi R."/>
            <person name="Tomita M."/>
            <person name="Numata K."/>
            <person name="Arakawa K."/>
        </authorList>
    </citation>
    <scope>NUCLEOTIDE SEQUENCE [LARGE SCALE GENOMIC DNA]</scope>
</reference>
<comment type="caution">
    <text evidence="5">The sequence shown here is derived from an EMBL/GenBank/DDBJ whole genome shotgun (WGS) entry which is preliminary data.</text>
</comment>
<sequence length="323" mass="37542">MWSSPLLGLVWDEPFVVGRISSGIEIRCLENNGIDKETLVQSIPELSKIKHLVRSAKEYFDEPELSKADTIRQIHMRYAKELFALKQFSAAMSEFEKAQANPYDVIRLFPNLLQDQNKTTANDSYDAAVPVASMLQLEDKDLENAILSLIEFLALARQKEVEESEKTLLKHDKISELIILYQTNGKHKKALELLKSQAYKEGSSLYGYERTIRYLQQLGSSHWPLIMEFSDWVLKANPEQGLRIFTEDFIEVENLQRPFVLDFLLTHHKTLVIPYLEHVVNVWKDENTLIHTILIKQYREKVENIMKDLSKENDSEKQICMKN</sequence>
<name>A0A4C1SE64_EUMVA</name>
<keyword evidence="6" id="KW-1185">Reference proteome</keyword>
<dbReference type="GO" id="GO:0034058">
    <property type="term" value="P:endosomal vesicle fusion"/>
    <property type="evidence" value="ECO:0007669"/>
    <property type="project" value="TreeGrafter"/>
</dbReference>
<dbReference type="OrthoDB" id="5325112at2759"/>
<evidence type="ECO:0000313" key="5">
    <source>
        <dbReference type="EMBL" id="GBO99399.1"/>
    </source>
</evidence>
<dbReference type="GO" id="GO:0012505">
    <property type="term" value="C:endomembrane system"/>
    <property type="evidence" value="ECO:0007669"/>
    <property type="project" value="UniProtKB-SubCell"/>
</dbReference>
<evidence type="ECO:0000256" key="3">
    <source>
        <dbReference type="ARBA" id="ARBA00038201"/>
    </source>
</evidence>
<dbReference type="Pfam" id="PF10366">
    <property type="entry name" value="Vps39_1"/>
    <property type="match status" value="1"/>
</dbReference>
<dbReference type="GO" id="GO:0005737">
    <property type="term" value="C:cytoplasm"/>
    <property type="evidence" value="ECO:0007669"/>
    <property type="project" value="TreeGrafter"/>
</dbReference>
<feature type="domain" description="Vacuolar sorting protein 39/Transforming growth factor beta receptor-associated" evidence="4">
    <location>
        <begin position="149"/>
        <end position="234"/>
    </location>
</feature>
<proteinExistence type="inferred from homology"/>
<dbReference type="GO" id="GO:0016020">
    <property type="term" value="C:membrane"/>
    <property type="evidence" value="ECO:0007669"/>
    <property type="project" value="TreeGrafter"/>
</dbReference>
<dbReference type="GO" id="GO:0006914">
    <property type="term" value="P:autophagy"/>
    <property type="evidence" value="ECO:0007669"/>
    <property type="project" value="TreeGrafter"/>
</dbReference>
<dbReference type="PANTHER" id="PTHR12894:SF49">
    <property type="entry name" value="VAM6_VPS39-LIKE PROTEIN"/>
    <property type="match status" value="1"/>
</dbReference>
<dbReference type="InterPro" id="IPR019452">
    <property type="entry name" value="VPS39/TGF_beta_rcpt-assoc_1"/>
</dbReference>
<evidence type="ECO:0000313" key="6">
    <source>
        <dbReference type="Proteomes" id="UP000299102"/>
    </source>
</evidence>
<dbReference type="InterPro" id="IPR032914">
    <property type="entry name" value="Vam6/VPS39/TRAP1"/>
</dbReference>
<comment type="similarity">
    <text evidence="3">Belongs to the VAM6/VPS39 family.</text>
</comment>
<evidence type="ECO:0000256" key="1">
    <source>
        <dbReference type="ARBA" id="ARBA00004184"/>
    </source>
</evidence>
<organism evidence="5 6">
    <name type="scientific">Eumeta variegata</name>
    <name type="common">Bagworm moth</name>
    <name type="synonym">Eumeta japonica</name>
    <dbReference type="NCBI Taxonomy" id="151549"/>
    <lineage>
        <taxon>Eukaryota</taxon>
        <taxon>Metazoa</taxon>
        <taxon>Ecdysozoa</taxon>
        <taxon>Arthropoda</taxon>
        <taxon>Hexapoda</taxon>
        <taxon>Insecta</taxon>
        <taxon>Pterygota</taxon>
        <taxon>Neoptera</taxon>
        <taxon>Endopterygota</taxon>
        <taxon>Lepidoptera</taxon>
        <taxon>Glossata</taxon>
        <taxon>Ditrysia</taxon>
        <taxon>Tineoidea</taxon>
        <taxon>Psychidae</taxon>
        <taxon>Oiketicinae</taxon>
        <taxon>Eumeta</taxon>
    </lineage>
</organism>
<evidence type="ECO:0000259" key="4">
    <source>
        <dbReference type="Pfam" id="PF10366"/>
    </source>
</evidence>
<dbReference type="STRING" id="151549.A0A4C1SE64"/>
<dbReference type="PANTHER" id="PTHR12894">
    <property type="entry name" value="CNH DOMAIN CONTAINING"/>
    <property type="match status" value="1"/>
</dbReference>
<gene>
    <name evidence="5" type="ORF">EVAR_70112_1</name>
</gene>
<dbReference type="EMBL" id="BGZK01003271">
    <property type="protein sequence ID" value="GBO99399.1"/>
    <property type="molecule type" value="Genomic_DNA"/>
</dbReference>
<dbReference type="Proteomes" id="UP000299102">
    <property type="component" value="Unassembled WGS sequence"/>
</dbReference>